<dbReference type="Pfam" id="PF13443">
    <property type="entry name" value="HTH_26"/>
    <property type="match status" value="1"/>
</dbReference>
<keyword evidence="5" id="KW-1185">Reference proteome</keyword>
<evidence type="ECO:0000313" key="4">
    <source>
        <dbReference type="Proteomes" id="UP000029389"/>
    </source>
</evidence>
<sequence>MIKVHLARILEEKGLKIVDLVNMTGLHRNGISNLVNEKTKGIDFDTLEKICVALDCNLEDLLEIVKEEKDIAE</sequence>
<evidence type="ECO:0000313" key="3">
    <source>
        <dbReference type="EMBL" id="RFT67202.1"/>
    </source>
</evidence>
<evidence type="ECO:0000313" key="2">
    <source>
        <dbReference type="EMBL" id="KFM99519.1"/>
    </source>
</evidence>
<dbReference type="InterPro" id="IPR001387">
    <property type="entry name" value="Cro/C1-type_HTH"/>
</dbReference>
<dbReference type="PATRIC" id="fig|1405.8.peg.1371"/>
<comment type="caution">
    <text evidence="2">The sequence shown here is derived from an EMBL/GenBank/DDBJ whole genome shotgun (WGS) entry which is preliminary data.</text>
</comment>
<dbReference type="Proteomes" id="UP000264294">
    <property type="component" value="Unassembled WGS sequence"/>
</dbReference>
<organism evidence="2 4">
    <name type="scientific">Bacillus clarus</name>
    <dbReference type="NCBI Taxonomy" id="2338372"/>
    <lineage>
        <taxon>Bacteria</taxon>
        <taxon>Bacillati</taxon>
        <taxon>Bacillota</taxon>
        <taxon>Bacilli</taxon>
        <taxon>Bacillales</taxon>
        <taxon>Bacillaceae</taxon>
        <taxon>Bacillus</taxon>
        <taxon>Bacillus cereus group</taxon>
    </lineage>
</organism>
<dbReference type="RefSeq" id="WP_042979777.1">
    <property type="nucleotide sequence ID" value="NZ_JMQC01000008.1"/>
</dbReference>
<dbReference type="GO" id="GO:0003677">
    <property type="term" value="F:DNA binding"/>
    <property type="evidence" value="ECO:0007669"/>
    <property type="project" value="InterPro"/>
</dbReference>
<accession>A0A090YM48</accession>
<feature type="domain" description="HTH cro/C1-type" evidence="1">
    <location>
        <begin position="6"/>
        <end position="61"/>
    </location>
</feature>
<protein>
    <submittedName>
        <fullName evidence="2">Helix-turn-helix family protein</fullName>
    </submittedName>
    <submittedName>
        <fullName evidence="3">XRE family transcriptional regulator</fullName>
    </submittedName>
</protein>
<reference evidence="2 4" key="1">
    <citation type="submission" date="2014-04" db="EMBL/GenBank/DDBJ databases">
        <authorList>
            <person name="Bishop-Lilly K.A."/>
            <person name="Broomall S.M."/>
            <person name="Chain P.S."/>
            <person name="Chertkov O."/>
            <person name="Coyne S.R."/>
            <person name="Daligault H.E."/>
            <person name="Davenport K.W."/>
            <person name="Erkkila T."/>
            <person name="Frey K.G."/>
            <person name="Gibbons H.S."/>
            <person name="Gu W."/>
            <person name="Jaissle J."/>
            <person name="Johnson S.L."/>
            <person name="Koroleva G.I."/>
            <person name="Ladner J.T."/>
            <person name="Lo C.-C."/>
            <person name="Minogue T.D."/>
            <person name="Munk C."/>
            <person name="Palacios G.F."/>
            <person name="Redden C.L."/>
            <person name="Rosenzweig C.N."/>
            <person name="Scholz M.B."/>
            <person name="Teshima H."/>
            <person name="Xu Y."/>
        </authorList>
    </citation>
    <scope>NUCLEOTIDE SEQUENCE [LARGE SCALE GENOMIC DNA]</scope>
    <source>
        <strain evidence="2 4">BHP</strain>
    </source>
</reference>
<evidence type="ECO:0000259" key="1">
    <source>
        <dbReference type="PROSITE" id="PS50943"/>
    </source>
</evidence>
<dbReference type="PANTHER" id="PTHR37301:SF1">
    <property type="entry name" value="DNA-BINDING PROTEIN"/>
    <property type="match status" value="1"/>
</dbReference>
<evidence type="ECO:0000313" key="5">
    <source>
        <dbReference type="Proteomes" id="UP000264294"/>
    </source>
</evidence>
<dbReference type="Gene3D" id="1.10.260.40">
    <property type="entry name" value="lambda repressor-like DNA-binding domains"/>
    <property type="match status" value="1"/>
</dbReference>
<dbReference type="EMBL" id="QVOD01000008">
    <property type="protein sequence ID" value="RFT67202.1"/>
    <property type="molecule type" value="Genomic_DNA"/>
</dbReference>
<dbReference type="AlphaFoldDB" id="A0A090YM48"/>
<dbReference type="InterPro" id="IPR010982">
    <property type="entry name" value="Lambda_DNA-bd_dom_sf"/>
</dbReference>
<dbReference type="SUPFAM" id="SSF47413">
    <property type="entry name" value="lambda repressor-like DNA-binding domains"/>
    <property type="match status" value="1"/>
</dbReference>
<dbReference type="CDD" id="cd00093">
    <property type="entry name" value="HTH_XRE"/>
    <property type="match status" value="1"/>
</dbReference>
<proteinExistence type="predicted"/>
<reference evidence="3 5" key="2">
    <citation type="submission" date="2018-08" db="EMBL/GenBank/DDBJ databases">
        <title>Bacillus clarus sp. nov. strain PS00077A.</title>
        <authorList>
            <person name="Mendez Acevedo M."/>
            <person name="Carroll L."/>
            <person name="Mukherjee M."/>
            <person name="Wiedmann M."/>
            <person name="Kovac J."/>
        </authorList>
    </citation>
    <scope>NUCLEOTIDE SEQUENCE [LARGE SCALE GENOMIC DNA]</scope>
    <source>
        <strain evidence="3 5">PS00077A</strain>
    </source>
</reference>
<dbReference type="PROSITE" id="PS50943">
    <property type="entry name" value="HTH_CROC1"/>
    <property type="match status" value="1"/>
</dbReference>
<gene>
    <name evidence="3" type="ORF">D0U04_08805</name>
    <name evidence="2" type="ORF">DJ93_1189</name>
</gene>
<dbReference type="SMART" id="SM00530">
    <property type="entry name" value="HTH_XRE"/>
    <property type="match status" value="1"/>
</dbReference>
<dbReference type="Proteomes" id="UP000029389">
    <property type="component" value="Unassembled WGS sequence"/>
</dbReference>
<dbReference type="PANTHER" id="PTHR37301">
    <property type="entry name" value="DNA-BINDING PROTEIN-RELATED"/>
    <property type="match status" value="1"/>
</dbReference>
<name>A0A090YM48_9BACI</name>
<dbReference type="EMBL" id="JMQC01000008">
    <property type="protein sequence ID" value="KFM99519.1"/>
    <property type="molecule type" value="Genomic_DNA"/>
</dbReference>